<accession>A0A1R1F3G9</accession>
<evidence type="ECO:0000313" key="2">
    <source>
        <dbReference type="EMBL" id="OMF58580.1"/>
    </source>
</evidence>
<dbReference type="SUPFAM" id="SSF55729">
    <property type="entry name" value="Acyl-CoA N-acyltransferases (Nat)"/>
    <property type="match status" value="1"/>
</dbReference>
<evidence type="ECO:0000259" key="1">
    <source>
        <dbReference type="PROSITE" id="PS51186"/>
    </source>
</evidence>
<dbReference type="PROSITE" id="PS51186">
    <property type="entry name" value="GNAT"/>
    <property type="match status" value="1"/>
</dbReference>
<gene>
    <name evidence="2" type="ORF">BK138_08720</name>
</gene>
<evidence type="ECO:0000313" key="3">
    <source>
        <dbReference type="Proteomes" id="UP000187172"/>
    </source>
</evidence>
<feature type="domain" description="N-acetyltransferase" evidence="1">
    <location>
        <begin position="160"/>
        <end position="300"/>
    </location>
</feature>
<comment type="caution">
    <text evidence="2">The sequence shown here is derived from an EMBL/GenBank/DDBJ whole genome shotgun (WGS) entry which is preliminary data.</text>
</comment>
<dbReference type="EMBL" id="MRTP01000001">
    <property type="protein sequence ID" value="OMF58580.1"/>
    <property type="molecule type" value="Genomic_DNA"/>
</dbReference>
<reference evidence="2 3" key="1">
    <citation type="submission" date="2016-11" db="EMBL/GenBank/DDBJ databases">
        <title>Paenibacillus species isolates.</title>
        <authorList>
            <person name="Beno S.M."/>
        </authorList>
    </citation>
    <scope>NUCLEOTIDE SEQUENCE [LARGE SCALE GENOMIC DNA]</scope>
    <source>
        <strain evidence="2 3">FSL R5-0378</strain>
    </source>
</reference>
<dbReference type="Pfam" id="PF08445">
    <property type="entry name" value="FR47"/>
    <property type="match status" value="1"/>
</dbReference>
<dbReference type="InterPro" id="IPR013653">
    <property type="entry name" value="GCN5-like_dom"/>
</dbReference>
<dbReference type="AlphaFoldDB" id="A0A1R1F3G9"/>
<dbReference type="InterPro" id="IPR016181">
    <property type="entry name" value="Acyl_CoA_acyltransferase"/>
</dbReference>
<proteinExistence type="predicted"/>
<sequence length="300" mass="33490">MHVVQFQDPEAFLEHTEPVLLENELLNNLPLGILYRLVSTMKEEGGIPRHGEGSSRLFLATVQSGEQPLLILIQTQSHLILYASDEVGGPEQLRACCCEAVDYIIRQGEVSQIPSIIGLTSTSQMFAEVWRDKTGISYHVGMNQRIYRCTNVNPISESGGHLREAGPDDIPLITKWVLDFSREALEPIPQEDAERIARRGVSLSSLYIWDDGGPVSMVQKSRPTQRGIVVTLVYTPPELRGRGYASSSVAELTRRLLSSDYEFTCLYTDLSNPVSNHIYMNIGYEPAADSIVYVFDRTGE</sequence>
<dbReference type="RefSeq" id="WP_076168397.1">
    <property type="nucleotide sequence ID" value="NZ_MRTP01000001.1"/>
</dbReference>
<dbReference type="InterPro" id="IPR000182">
    <property type="entry name" value="GNAT_dom"/>
</dbReference>
<organism evidence="2 3">
    <name type="scientific">Paenibacillus rhizosphaerae</name>
    <dbReference type="NCBI Taxonomy" id="297318"/>
    <lineage>
        <taxon>Bacteria</taxon>
        <taxon>Bacillati</taxon>
        <taxon>Bacillota</taxon>
        <taxon>Bacilli</taxon>
        <taxon>Bacillales</taxon>
        <taxon>Paenibacillaceae</taxon>
        <taxon>Paenibacillus</taxon>
    </lineage>
</organism>
<name>A0A1R1F3G9_9BACL</name>
<protein>
    <recommendedName>
        <fullName evidence="1">N-acetyltransferase domain-containing protein</fullName>
    </recommendedName>
</protein>
<dbReference type="Proteomes" id="UP000187172">
    <property type="component" value="Unassembled WGS sequence"/>
</dbReference>
<dbReference type="Gene3D" id="3.40.630.30">
    <property type="match status" value="1"/>
</dbReference>
<dbReference type="STRING" id="297318.BK138_08720"/>
<keyword evidence="3" id="KW-1185">Reference proteome</keyword>
<dbReference type="GO" id="GO:0016747">
    <property type="term" value="F:acyltransferase activity, transferring groups other than amino-acyl groups"/>
    <property type="evidence" value="ECO:0007669"/>
    <property type="project" value="InterPro"/>
</dbReference>